<name>A7T6P7_NEMVE</name>
<evidence type="ECO:0008006" key="5">
    <source>
        <dbReference type="Google" id="ProtNLM"/>
    </source>
</evidence>
<reference evidence="3 4" key="1">
    <citation type="journal article" date="2007" name="Science">
        <title>Sea anemone genome reveals ancestral eumetazoan gene repertoire and genomic organization.</title>
        <authorList>
            <person name="Putnam N.H."/>
            <person name="Srivastava M."/>
            <person name="Hellsten U."/>
            <person name="Dirks B."/>
            <person name="Chapman J."/>
            <person name="Salamov A."/>
            <person name="Terry A."/>
            <person name="Shapiro H."/>
            <person name="Lindquist E."/>
            <person name="Kapitonov V.V."/>
            <person name="Jurka J."/>
            <person name="Genikhovich G."/>
            <person name="Grigoriev I.V."/>
            <person name="Lucas S.M."/>
            <person name="Steele R.E."/>
            <person name="Finnerty J.R."/>
            <person name="Technau U."/>
            <person name="Martindale M.Q."/>
            <person name="Rokhsar D.S."/>
        </authorList>
    </citation>
    <scope>NUCLEOTIDE SEQUENCE [LARGE SCALE GENOMIC DNA]</scope>
    <source>
        <strain evidence="4">CH2 X CH6</strain>
    </source>
</reference>
<dbReference type="PROSITE" id="PS50020">
    <property type="entry name" value="WW_DOMAIN_2"/>
    <property type="match status" value="1"/>
</dbReference>
<feature type="non-terminal residue" evidence="3">
    <location>
        <position position="396"/>
    </location>
</feature>
<feature type="domain" description="WW" evidence="1">
    <location>
        <begin position="133"/>
        <end position="167"/>
    </location>
</feature>
<evidence type="ECO:0000259" key="2">
    <source>
        <dbReference type="PROSITE" id="PS50234"/>
    </source>
</evidence>
<dbReference type="HOGENOM" id="CLU_697529_0_0_1"/>
<dbReference type="CDD" id="cd01450">
    <property type="entry name" value="vWFA_subfamily_ECM"/>
    <property type="match status" value="1"/>
</dbReference>
<sequence length="396" mass="44645">MIKCFNSNSCSFEDTKKCFSPVDIVFIIDTSSSIGLHFETQIKFVKAVFGMFKHGPSRIAIITYGNGAHIFRRLKAFKQKEFLQELDSLLYDPHQPRETSIRDAVALGEEVLSTGEEYSSRVKVLITFVDQLLRVNDGWRMRVTERGIKVFSVNLRSKESTSDKPETDTSTTHTAEVASPVDLPLVLPQFLNLLCDRAAPKECFLPVNLAFLIDTHFFNENHQQLMFETLKSFIKEVAKGLGLSKTFSRLMVIYFNQEDTFLAIRYKGIRDDNHLNEVIDRMGYPPKTQGSTIASLPIKEKGVQIIVVAIGRSPSDRELLPLATTKENLYRVATFEQLSKTVQPLSIHICKQIDPKLCDIPTDVVFTVDASDAISLDELDQVKLFLKRSALSIGIG</sequence>
<dbReference type="InterPro" id="IPR036465">
    <property type="entry name" value="vWFA_dom_sf"/>
</dbReference>
<dbReference type="PhylomeDB" id="A7T6P7"/>
<dbReference type="Gene3D" id="3.40.50.410">
    <property type="entry name" value="von Willebrand factor, type A domain"/>
    <property type="match status" value="2"/>
</dbReference>
<dbReference type="InParanoid" id="A7T6P7"/>
<proteinExistence type="predicted"/>
<evidence type="ECO:0000313" key="3">
    <source>
        <dbReference type="EMBL" id="EDO28358.1"/>
    </source>
</evidence>
<dbReference type="PANTHER" id="PTHR24020">
    <property type="entry name" value="COLLAGEN ALPHA"/>
    <property type="match status" value="1"/>
</dbReference>
<dbReference type="Pfam" id="PF00092">
    <property type="entry name" value="VWA"/>
    <property type="match status" value="1"/>
</dbReference>
<dbReference type="InterPro" id="IPR050525">
    <property type="entry name" value="ECM_Assembly_Org"/>
</dbReference>
<dbReference type="SUPFAM" id="SSF53300">
    <property type="entry name" value="vWA-like"/>
    <property type="match status" value="2"/>
</dbReference>
<evidence type="ECO:0000313" key="4">
    <source>
        <dbReference type="Proteomes" id="UP000001593"/>
    </source>
</evidence>
<accession>A7T6P7</accession>
<dbReference type="AlphaFoldDB" id="A7T6P7"/>
<organism evidence="3 4">
    <name type="scientific">Nematostella vectensis</name>
    <name type="common">Starlet sea anemone</name>
    <dbReference type="NCBI Taxonomy" id="45351"/>
    <lineage>
        <taxon>Eukaryota</taxon>
        <taxon>Metazoa</taxon>
        <taxon>Cnidaria</taxon>
        <taxon>Anthozoa</taxon>
        <taxon>Hexacorallia</taxon>
        <taxon>Actiniaria</taxon>
        <taxon>Edwardsiidae</taxon>
        <taxon>Nematostella</taxon>
    </lineage>
</organism>
<dbReference type="EMBL" id="DS471660">
    <property type="protein sequence ID" value="EDO28358.1"/>
    <property type="molecule type" value="Genomic_DNA"/>
</dbReference>
<dbReference type="InterPro" id="IPR001202">
    <property type="entry name" value="WW_dom"/>
</dbReference>
<dbReference type="InterPro" id="IPR002035">
    <property type="entry name" value="VWF_A"/>
</dbReference>
<dbReference type="Proteomes" id="UP000001593">
    <property type="component" value="Unassembled WGS sequence"/>
</dbReference>
<keyword evidence="4" id="KW-1185">Reference proteome</keyword>
<protein>
    <recommendedName>
        <fullName evidence="5">VWFA domain-containing protein</fullName>
    </recommendedName>
</protein>
<feature type="domain" description="VWFA" evidence="2">
    <location>
        <begin position="23"/>
        <end position="194"/>
    </location>
</feature>
<dbReference type="PROSITE" id="PS50234">
    <property type="entry name" value="VWFA"/>
    <property type="match status" value="1"/>
</dbReference>
<dbReference type="SMART" id="SM00327">
    <property type="entry name" value="VWA"/>
    <property type="match status" value="1"/>
</dbReference>
<evidence type="ECO:0000259" key="1">
    <source>
        <dbReference type="PROSITE" id="PS50020"/>
    </source>
</evidence>
<dbReference type="PANTHER" id="PTHR24020:SF84">
    <property type="entry name" value="VWFA DOMAIN-CONTAINING PROTEIN"/>
    <property type="match status" value="1"/>
</dbReference>
<gene>
    <name evidence="3" type="ORF">NEMVEDRAFT_v1g223090</name>
</gene>